<keyword evidence="1" id="KW-0378">Hydrolase</keyword>
<dbReference type="Proteomes" id="UP000238823">
    <property type="component" value="Unassembled WGS sequence"/>
</dbReference>
<dbReference type="Pfam" id="PF05728">
    <property type="entry name" value="UPF0227"/>
    <property type="match status" value="1"/>
</dbReference>
<reference evidence="2 3" key="1">
    <citation type="submission" date="2018-03" db="EMBL/GenBank/DDBJ databases">
        <title>Draft Genome Sequences of the Obligatory Marine Myxobacteria Enhygromyxa salina SWB007.</title>
        <authorList>
            <person name="Poehlein A."/>
            <person name="Moghaddam J.A."/>
            <person name="Harms H."/>
            <person name="Alanjari M."/>
            <person name="Koenig G.M."/>
            <person name="Daniel R."/>
            <person name="Schaeberle T.F."/>
        </authorList>
    </citation>
    <scope>NUCLEOTIDE SEQUENCE [LARGE SCALE GENOMIC DNA]</scope>
    <source>
        <strain evidence="2 3">SWB007</strain>
    </source>
</reference>
<evidence type="ECO:0000313" key="2">
    <source>
        <dbReference type="EMBL" id="PRQ06104.1"/>
    </source>
</evidence>
<proteinExistence type="predicted"/>
<dbReference type="SUPFAM" id="SSF53474">
    <property type="entry name" value="alpha/beta-Hydrolases"/>
    <property type="match status" value="1"/>
</dbReference>
<comment type="caution">
    <text evidence="2">The sequence shown here is derived from an EMBL/GenBank/DDBJ whole genome shotgun (WGS) entry which is preliminary data.</text>
</comment>
<name>A0A2S9YLX8_9BACT</name>
<dbReference type="AlphaFoldDB" id="A0A2S9YLX8"/>
<dbReference type="PANTHER" id="PTHR16138:SF7">
    <property type="entry name" value="PALMITOYL-PROTEIN THIOESTERASE ABHD10, MITOCHONDRIAL"/>
    <property type="match status" value="1"/>
</dbReference>
<dbReference type="RefSeq" id="WP_146157941.1">
    <property type="nucleotide sequence ID" value="NZ_PVNL01000083.1"/>
</dbReference>
<dbReference type="InterPro" id="IPR029058">
    <property type="entry name" value="AB_hydrolase_fold"/>
</dbReference>
<organism evidence="2 3">
    <name type="scientific">Enhygromyxa salina</name>
    <dbReference type="NCBI Taxonomy" id="215803"/>
    <lineage>
        <taxon>Bacteria</taxon>
        <taxon>Pseudomonadati</taxon>
        <taxon>Myxococcota</taxon>
        <taxon>Polyangia</taxon>
        <taxon>Nannocystales</taxon>
        <taxon>Nannocystaceae</taxon>
        <taxon>Enhygromyxa</taxon>
    </lineage>
</organism>
<accession>A0A2S9YLX8</accession>
<evidence type="ECO:0000313" key="3">
    <source>
        <dbReference type="Proteomes" id="UP000238823"/>
    </source>
</evidence>
<dbReference type="InterPro" id="IPR052382">
    <property type="entry name" value="ABHD10_acyl-thioesterase"/>
</dbReference>
<sequence length="301" mass="33149">MRIRHAYLHGFASSPQARKGQALRSYYAEQGIDLHTPDLNAPSFAALTYTGMLDALDSLDSELDATEGVEPGSSRWRFVGSSMGGYLAARWASLHPERVDRLLLLCPAFDFAARWPQILGQAGFDRWREQGSFLLPDATGTPVNVHFGLVEDAMTHPARPVVSCPTMIIHGTQDVVVPIESSRRYVQEHPEPSLVELIEVDDAHPLTDSLPTIQACAQRHLIAPRPVLYWDFFGPAAQGTAEHFHRHLDEFLAREGLPVGDEGCETGLVVVEPGRHAAATCRCPESLVAVIGRALRPHRVE</sequence>
<dbReference type="InterPro" id="IPR008886">
    <property type="entry name" value="UPF0227/Esterase_YqiA"/>
</dbReference>
<evidence type="ECO:0000256" key="1">
    <source>
        <dbReference type="ARBA" id="ARBA00022801"/>
    </source>
</evidence>
<dbReference type="EMBL" id="PVNL01000083">
    <property type="protein sequence ID" value="PRQ06104.1"/>
    <property type="molecule type" value="Genomic_DNA"/>
</dbReference>
<dbReference type="PANTHER" id="PTHR16138">
    <property type="entry name" value="MYCOPHENOLIC ACID ACYL-GLUCURONIDE ESTERASE, MITOCHONDRIAL"/>
    <property type="match status" value="1"/>
</dbReference>
<dbReference type="OrthoDB" id="128799at2"/>
<protein>
    <submittedName>
        <fullName evidence="2">Esterase YqiA</fullName>
    </submittedName>
</protein>
<dbReference type="GO" id="GO:0004553">
    <property type="term" value="F:hydrolase activity, hydrolyzing O-glycosyl compounds"/>
    <property type="evidence" value="ECO:0007669"/>
    <property type="project" value="TreeGrafter"/>
</dbReference>
<dbReference type="Gene3D" id="3.40.50.1820">
    <property type="entry name" value="alpha/beta hydrolase"/>
    <property type="match status" value="1"/>
</dbReference>
<gene>
    <name evidence="2" type="ORF">ENSA7_41380</name>
</gene>